<evidence type="ECO:0000313" key="3">
    <source>
        <dbReference type="Proteomes" id="UP000652761"/>
    </source>
</evidence>
<comment type="caution">
    <text evidence="2">The sequence shown here is derived from an EMBL/GenBank/DDBJ whole genome shotgun (WGS) entry which is preliminary data.</text>
</comment>
<name>A0A843VEK5_COLES</name>
<dbReference type="AlphaFoldDB" id="A0A843VEK5"/>
<evidence type="ECO:0000313" key="2">
    <source>
        <dbReference type="EMBL" id="MQL94385.1"/>
    </source>
</evidence>
<gene>
    <name evidence="2" type="ORF">Taro_027036</name>
</gene>
<reference evidence="2" key="1">
    <citation type="submission" date="2017-07" db="EMBL/GenBank/DDBJ databases">
        <title>Taro Niue Genome Assembly and Annotation.</title>
        <authorList>
            <person name="Atibalentja N."/>
            <person name="Keating K."/>
            <person name="Fields C.J."/>
        </authorList>
    </citation>
    <scope>NUCLEOTIDE SEQUENCE</scope>
    <source>
        <strain evidence="2">Niue_2</strain>
        <tissue evidence="2">Leaf</tissue>
    </source>
</reference>
<dbReference type="EMBL" id="NMUH01001666">
    <property type="protein sequence ID" value="MQL94385.1"/>
    <property type="molecule type" value="Genomic_DNA"/>
</dbReference>
<accession>A0A843VEK5</accession>
<proteinExistence type="predicted"/>
<dbReference type="Proteomes" id="UP000652761">
    <property type="component" value="Unassembled WGS sequence"/>
</dbReference>
<evidence type="ECO:0000256" key="1">
    <source>
        <dbReference type="SAM" id="MobiDB-lite"/>
    </source>
</evidence>
<keyword evidence="3" id="KW-1185">Reference proteome</keyword>
<protein>
    <submittedName>
        <fullName evidence="2">Uncharacterized protein</fullName>
    </submittedName>
</protein>
<sequence length="90" mass="9698">MLTSNALGIPLPTLHCSRIPLEHRALVSIYTLSLDLDELSVGSSFCQTRHGECPRGSNLVLAAESHPKIPAGAIDGEAEENEYTHEDGED</sequence>
<organism evidence="2 3">
    <name type="scientific">Colocasia esculenta</name>
    <name type="common">Wild taro</name>
    <name type="synonym">Arum esculentum</name>
    <dbReference type="NCBI Taxonomy" id="4460"/>
    <lineage>
        <taxon>Eukaryota</taxon>
        <taxon>Viridiplantae</taxon>
        <taxon>Streptophyta</taxon>
        <taxon>Embryophyta</taxon>
        <taxon>Tracheophyta</taxon>
        <taxon>Spermatophyta</taxon>
        <taxon>Magnoliopsida</taxon>
        <taxon>Liliopsida</taxon>
        <taxon>Araceae</taxon>
        <taxon>Aroideae</taxon>
        <taxon>Colocasieae</taxon>
        <taxon>Colocasia</taxon>
    </lineage>
</organism>
<feature type="region of interest" description="Disordered" evidence="1">
    <location>
        <begin position="70"/>
        <end position="90"/>
    </location>
</feature>